<evidence type="ECO:0000313" key="2">
    <source>
        <dbReference type="Proteomes" id="UP000828390"/>
    </source>
</evidence>
<gene>
    <name evidence="1" type="ORF">DPMN_033123</name>
</gene>
<dbReference type="EMBL" id="JAIWYP010000002">
    <property type="protein sequence ID" value="KAH3869945.1"/>
    <property type="molecule type" value="Genomic_DNA"/>
</dbReference>
<protein>
    <submittedName>
        <fullName evidence="1">Uncharacterized protein</fullName>
    </submittedName>
</protein>
<dbReference type="AlphaFoldDB" id="A0A9D4M382"/>
<evidence type="ECO:0000313" key="1">
    <source>
        <dbReference type="EMBL" id="KAH3869945.1"/>
    </source>
</evidence>
<keyword evidence="2" id="KW-1185">Reference proteome</keyword>
<proteinExistence type="predicted"/>
<reference evidence="1" key="1">
    <citation type="journal article" date="2019" name="bioRxiv">
        <title>The Genome of the Zebra Mussel, Dreissena polymorpha: A Resource for Invasive Species Research.</title>
        <authorList>
            <person name="McCartney M.A."/>
            <person name="Auch B."/>
            <person name="Kono T."/>
            <person name="Mallez S."/>
            <person name="Zhang Y."/>
            <person name="Obille A."/>
            <person name="Becker A."/>
            <person name="Abrahante J.E."/>
            <person name="Garbe J."/>
            <person name="Badalamenti J.P."/>
            <person name="Herman A."/>
            <person name="Mangelson H."/>
            <person name="Liachko I."/>
            <person name="Sullivan S."/>
            <person name="Sone E.D."/>
            <person name="Koren S."/>
            <person name="Silverstein K.A.T."/>
            <person name="Beckman K.B."/>
            <person name="Gohl D.M."/>
        </authorList>
    </citation>
    <scope>NUCLEOTIDE SEQUENCE</scope>
    <source>
        <strain evidence="1">Duluth1</strain>
        <tissue evidence="1">Whole animal</tissue>
    </source>
</reference>
<accession>A0A9D4M382</accession>
<reference evidence="1" key="2">
    <citation type="submission" date="2020-11" db="EMBL/GenBank/DDBJ databases">
        <authorList>
            <person name="McCartney M.A."/>
            <person name="Auch B."/>
            <person name="Kono T."/>
            <person name="Mallez S."/>
            <person name="Becker A."/>
            <person name="Gohl D.M."/>
            <person name="Silverstein K.A.T."/>
            <person name="Koren S."/>
            <person name="Bechman K.B."/>
            <person name="Herman A."/>
            <person name="Abrahante J.E."/>
            <person name="Garbe J."/>
        </authorList>
    </citation>
    <scope>NUCLEOTIDE SEQUENCE</scope>
    <source>
        <strain evidence="1">Duluth1</strain>
        <tissue evidence="1">Whole animal</tissue>
    </source>
</reference>
<dbReference type="Proteomes" id="UP000828390">
    <property type="component" value="Unassembled WGS sequence"/>
</dbReference>
<sequence>MTAAQRRTRAQLIEAGRPRPTIIICVESEVGQSRPLCGKHELPVAQGPPAYEERSHSPPLFEEAARMHILLNFE</sequence>
<name>A0A9D4M382_DREPO</name>
<comment type="caution">
    <text evidence="1">The sequence shown here is derived from an EMBL/GenBank/DDBJ whole genome shotgun (WGS) entry which is preliminary data.</text>
</comment>
<organism evidence="1 2">
    <name type="scientific">Dreissena polymorpha</name>
    <name type="common">Zebra mussel</name>
    <name type="synonym">Mytilus polymorpha</name>
    <dbReference type="NCBI Taxonomy" id="45954"/>
    <lineage>
        <taxon>Eukaryota</taxon>
        <taxon>Metazoa</taxon>
        <taxon>Spiralia</taxon>
        <taxon>Lophotrochozoa</taxon>
        <taxon>Mollusca</taxon>
        <taxon>Bivalvia</taxon>
        <taxon>Autobranchia</taxon>
        <taxon>Heteroconchia</taxon>
        <taxon>Euheterodonta</taxon>
        <taxon>Imparidentia</taxon>
        <taxon>Neoheterodontei</taxon>
        <taxon>Myida</taxon>
        <taxon>Dreissenoidea</taxon>
        <taxon>Dreissenidae</taxon>
        <taxon>Dreissena</taxon>
    </lineage>
</organism>